<reference evidence="7" key="1">
    <citation type="submission" date="2022-07" db="EMBL/GenBank/DDBJ databases">
        <authorList>
            <person name="Macas J."/>
            <person name="Novak P."/>
            <person name="Neumann P."/>
        </authorList>
    </citation>
    <scope>NUCLEOTIDE SEQUENCE</scope>
</reference>
<dbReference type="GO" id="GO:0052793">
    <property type="term" value="F:pectin acetylesterase activity"/>
    <property type="evidence" value="ECO:0007669"/>
    <property type="project" value="TreeGrafter"/>
</dbReference>
<comment type="caution">
    <text evidence="7">The sequence shown here is derived from an EMBL/GenBank/DDBJ whole genome shotgun (WGS) entry which is preliminary data.</text>
</comment>
<evidence type="ECO:0000313" key="8">
    <source>
        <dbReference type="Proteomes" id="UP001152523"/>
    </source>
</evidence>
<evidence type="ECO:0000256" key="4">
    <source>
        <dbReference type="ARBA" id="ARBA00022512"/>
    </source>
</evidence>
<feature type="signal peptide" evidence="6">
    <location>
        <begin position="1"/>
        <end position="22"/>
    </location>
</feature>
<evidence type="ECO:0000256" key="5">
    <source>
        <dbReference type="ARBA" id="ARBA00023316"/>
    </source>
</evidence>
<dbReference type="InterPro" id="IPR029058">
    <property type="entry name" value="AB_hydrolase_fold"/>
</dbReference>
<protein>
    <recommendedName>
        <fullName evidence="6">Pectin acetylesterase</fullName>
        <ecNumber evidence="6">3.1.1.-</ecNumber>
    </recommendedName>
</protein>
<sequence length="375" mass="42160">MAGVLVFSFWMVIAFTATTTVAESRPVHLKYVNGSMEKGAVCLDGSPSAYYHDQGFGPGRHNWVIYLQGGGWCTDATECKDRSKSDLGTSNHLEKSITFNSSYLSSNSTDNPEFHSWNRVYIPYCDGSSFTGNVEAVDPVTNVTYRGLRIFKATMDDLLSQGMKDAQDAILSGVSAGGLATMIHCDRFRDLLPMTARVKCLAIASYFVHEAHLNGSKQFESYFEALVSLHGSSKGLPPQCTSRMSPSLCFFPQYFLPTIETPVFISMSAFDHIQVRLNLFQADEVCLLHDNCTFERLQAMQELRHYVLSELPKGYFFERGIWITSCIAHNIPYYWNQTSYAQVFRDWYINGGSVQLIDEFDIPRNCSLQGIRPNS</sequence>
<keyword evidence="4 6" id="KW-0134">Cell wall</keyword>
<comment type="function">
    <text evidence="1 6">Hydrolyzes acetyl esters in homogalacturonan regions of pectin. In type I primary cell wall, galacturonic acid residues of pectin can be acetylated at the O-2 and O-3 positions. Decreasing the degree of acetylation of pectin gels in vitro alters their physical properties.</text>
</comment>
<keyword evidence="8" id="KW-1185">Reference proteome</keyword>
<evidence type="ECO:0000256" key="2">
    <source>
        <dbReference type="ARBA" id="ARBA00004191"/>
    </source>
</evidence>
<dbReference type="EC" id="3.1.1.-" evidence="6"/>
<name>A0AAV0CIW1_9ASTE</name>
<dbReference type="EMBL" id="CAMAPF010000033">
    <property type="protein sequence ID" value="CAH9078779.1"/>
    <property type="molecule type" value="Genomic_DNA"/>
</dbReference>
<organism evidence="7 8">
    <name type="scientific">Cuscuta epithymum</name>
    <dbReference type="NCBI Taxonomy" id="186058"/>
    <lineage>
        <taxon>Eukaryota</taxon>
        <taxon>Viridiplantae</taxon>
        <taxon>Streptophyta</taxon>
        <taxon>Embryophyta</taxon>
        <taxon>Tracheophyta</taxon>
        <taxon>Spermatophyta</taxon>
        <taxon>Magnoliopsida</taxon>
        <taxon>eudicotyledons</taxon>
        <taxon>Gunneridae</taxon>
        <taxon>Pentapetalae</taxon>
        <taxon>asterids</taxon>
        <taxon>lamiids</taxon>
        <taxon>Solanales</taxon>
        <taxon>Convolvulaceae</taxon>
        <taxon>Cuscuteae</taxon>
        <taxon>Cuscuta</taxon>
        <taxon>Cuscuta subgen. Cuscuta</taxon>
    </lineage>
</organism>
<dbReference type="InterPro" id="IPR004963">
    <property type="entry name" value="PAE/NOTUM"/>
</dbReference>
<keyword evidence="6" id="KW-0378">Hydrolase</keyword>
<gene>
    <name evidence="7" type="ORF">CEPIT_LOCUS6590</name>
</gene>
<proteinExistence type="inferred from homology"/>
<keyword evidence="5 6" id="KW-0961">Cell wall biogenesis/degradation</keyword>
<evidence type="ECO:0000313" key="7">
    <source>
        <dbReference type="EMBL" id="CAH9078779.1"/>
    </source>
</evidence>
<dbReference type="AlphaFoldDB" id="A0AAV0CIW1"/>
<evidence type="ECO:0000256" key="6">
    <source>
        <dbReference type="RuleBase" id="RU363114"/>
    </source>
</evidence>
<comment type="subcellular location">
    <subcellularLocation>
        <location evidence="2 6">Secreted</location>
        <location evidence="2 6">Cell wall</location>
    </subcellularLocation>
</comment>
<dbReference type="GO" id="GO:0009505">
    <property type="term" value="C:plant-type cell wall"/>
    <property type="evidence" value="ECO:0007669"/>
    <property type="project" value="TreeGrafter"/>
</dbReference>
<keyword evidence="6" id="KW-0732">Signal</keyword>
<evidence type="ECO:0000256" key="3">
    <source>
        <dbReference type="ARBA" id="ARBA00005784"/>
    </source>
</evidence>
<dbReference type="GO" id="GO:0071555">
    <property type="term" value="P:cell wall organization"/>
    <property type="evidence" value="ECO:0007669"/>
    <property type="project" value="UniProtKB-KW"/>
</dbReference>
<accession>A0AAV0CIW1</accession>
<dbReference type="SUPFAM" id="SSF53474">
    <property type="entry name" value="alpha/beta-Hydrolases"/>
    <property type="match status" value="1"/>
</dbReference>
<keyword evidence="6" id="KW-0964">Secreted</keyword>
<evidence type="ECO:0000256" key="1">
    <source>
        <dbReference type="ARBA" id="ARBA00003534"/>
    </source>
</evidence>
<comment type="similarity">
    <text evidence="3 6">Belongs to the pectinacetylesterase family.</text>
</comment>
<dbReference type="Pfam" id="PF03283">
    <property type="entry name" value="PAE"/>
    <property type="match status" value="1"/>
</dbReference>
<dbReference type="PANTHER" id="PTHR21562:SF65">
    <property type="entry name" value="PECTIN ACETYLESTERASE"/>
    <property type="match status" value="1"/>
</dbReference>
<dbReference type="Proteomes" id="UP001152523">
    <property type="component" value="Unassembled WGS sequence"/>
</dbReference>
<feature type="chain" id="PRO_5043110815" description="Pectin acetylesterase" evidence="6">
    <location>
        <begin position="23"/>
        <end position="375"/>
    </location>
</feature>
<dbReference type="PANTHER" id="PTHR21562">
    <property type="entry name" value="NOTUM-RELATED"/>
    <property type="match status" value="1"/>
</dbReference>